<dbReference type="PANTHER" id="PTHR12151:SF25">
    <property type="entry name" value="LINALOOL DEHYDRATASE_ISOMERASE DOMAIN-CONTAINING PROTEIN"/>
    <property type="match status" value="1"/>
</dbReference>
<dbReference type="PATRIC" id="fig|1220535.3.peg.768"/>
<feature type="binding site" evidence="3">
    <location>
        <position position="169"/>
    </location>
    <ligand>
        <name>Cu cation</name>
        <dbReference type="ChEBI" id="CHEBI:23378"/>
    </ligand>
</feature>
<keyword evidence="3" id="KW-0479">Metal-binding</keyword>
<keyword evidence="6" id="KW-1185">Reference proteome</keyword>
<dbReference type="STRING" id="1220535.IMCC14465_07710"/>
<keyword evidence="2 3" id="KW-0186">Copper</keyword>
<reference evidence="5 6" key="1">
    <citation type="journal article" date="2012" name="J. Bacteriol.">
        <title>Genome Sequence of Strain IMCC14465, Isolated from the East Sea, Belonging to the PS1 Clade of Alphaproteobacteria.</title>
        <authorList>
            <person name="Yang S.J."/>
            <person name="Kang I."/>
            <person name="Cho J.C."/>
        </authorList>
    </citation>
    <scope>NUCLEOTIDE SEQUENCE [LARGE SCALE GENOMIC DNA]</scope>
    <source>
        <strain evidence="5 6">IMCC14465</strain>
    </source>
</reference>
<dbReference type="Gene3D" id="3.40.30.10">
    <property type="entry name" value="Glutaredoxin"/>
    <property type="match status" value="1"/>
</dbReference>
<dbReference type="InterPro" id="IPR036249">
    <property type="entry name" value="Thioredoxin-like_sf"/>
</dbReference>
<dbReference type="PANTHER" id="PTHR12151">
    <property type="entry name" value="ELECTRON TRANSPORT PROTIN SCO1/SENC FAMILY MEMBER"/>
    <property type="match status" value="1"/>
</dbReference>
<dbReference type="OrthoDB" id="9790194at2"/>
<evidence type="ECO:0000256" key="1">
    <source>
        <dbReference type="ARBA" id="ARBA00010996"/>
    </source>
</evidence>
<evidence type="ECO:0000313" key="5">
    <source>
        <dbReference type="EMBL" id="EJW20975.1"/>
    </source>
</evidence>
<feature type="binding site" evidence="3">
    <location>
        <position position="79"/>
    </location>
    <ligand>
        <name>Cu cation</name>
        <dbReference type="ChEBI" id="CHEBI:23378"/>
    </ligand>
</feature>
<organism evidence="5 6">
    <name type="scientific">alpha proteobacterium IMCC14465</name>
    <dbReference type="NCBI Taxonomy" id="1220535"/>
    <lineage>
        <taxon>Bacteria</taxon>
        <taxon>Pseudomonadati</taxon>
        <taxon>Pseudomonadota</taxon>
        <taxon>Alphaproteobacteria</taxon>
        <taxon>PS1 clade</taxon>
    </lineage>
</organism>
<dbReference type="InterPro" id="IPR003782">
    <property type="entry name" value="SCO1/SenC"/>
</dbReference>
<proteinExistence type="inferred from homology"/>
<protein>
    <recommendedName>
        <fullName evidence="7">Thioredoxin domain-containing protein</fullName>
    </recommendedName>
</protein>
<evidence type="ECO:0008006" key="7">
    <source>
        <dbReference type="Google" id="ProtNLM"/>
    </source>
</evidence>
<evidence type="ECO:0000256" key="3">
    <source>
        <dbReference type="PIRSR" id="PIRSR603782-1"/>
    </source>
</evidence>
<dbReference type="GO" id="GO:0046872">
    <property type="term" value="F:metal ion binding"/>
    <property type="evidence" value="ECO:0007669"/>
    <property type="project" value="UniProtKB-KW"/>
</dbReference>
<dbReference type="Pfam" id="PF02630">
    <property type="entry name" value="SCO1-SenC"/>
    <property type="match status" value="1"/>
</dbReference>
<evidence type="ECO:0000256" key="4">
    <source>
        <dbReference type="PIRSR" id="PIRSR603782-2"/>
    </source>
</evidence>
<keyword evidence="4" id="KW-1015">Disulfide bond</keyword>
<feature type="binding site" evidence="3">
    <location>
        <position position="83"/>
    </location>
    <ligand>
        <name>Cu cation</name>
        <dbReference type="ChEBI" id="CHEBI:23378"/>
    </ligand>
</feature>
<comment type="caution">
    <text evidence="5">The sequence shown here is derived from an EMBL/GenBank/DDBJ whole genome shotgun (WGS) entry which is preliminary data.</text>
</comment>
<dbReference type="Proteomes" id="UP000004836">
    <property type="component" value="Unassembled WGS sequence"/>
</dbReference>
<dbReference type="CDD" id="cd02968">
    <property type="entry name" value="SCO"/>
    <property type="match status" value="1"/>
</dbReference>
<name>J9A3P8_9PROT</name>
<accession>J9A3P8</accession>
<dbReference type="EMBL" id="ALYF01000003">
    <property type="protein sequence ID" value="EJW20975.1"/>
    <property type="molecule type" value="Genomic_DNA"/>
</dbReference>
<dbReference type="SUPFAM" id="SSF52833">
    <property type="entry name" value="Thioredoxin-like"/>
    <property type="match status" value="1"/>
</dbReference>
<gene>
    <name evidence="5" type="ORF">IMCC14465_07710</name>
</gene>
<feature type="disulfide bond" description="Redox-active" evidence="4">
    <location>
        <begin position="79"/>
        <end position="83"/>
    </location>
</feature>
<evidence type="ECO:0000256" key="2">
    <source>
        <dbReference type="ARBA" id="ARBA00023008"/>
    </source>
</evidence>
<dbReference type="FunFam" id="3.40.30.10:FF:000013">
    <property type="entry name" value="Blast:Protein SCO1 homolog, mitochondrial"/>
    <property type="match status" value="1"/>
</dbReference>
<dbReference type="eggNOG" id="COG1999">
    <property type="taxonomic scope" value="Bacteria"/>
</dbReference>
<dbReference type="AlphaFoldDB" id="J9A3P8"/>
<comment type="similarity">
    <text evidence="1">Belongs to the SCO1/2 family.</text>
</comment>
<evidence type="ECO:0000313" key="6">
    <source>
        <dbReference type="Proteomes" id="UP000004836"/>
    </source>
</evidence>
<sequence>MIRLSPKLRLFLLTTIALLAIILGYLVAALTRPAAPINPPTQTLSLDGRFDLIDETGQRVTQDSYAGKFRLVYFGFTYCPDVCPLQLEVLSRALTIAKIPTNRLVPLFITLDPDRDTPADMAVYTDNFHESIIGLTGDLQQIQQAAKAYKVFFQKVDDPETTGGYTVDHSSIVFLMGPDNSYKQHFTHRDSAEDIAAKITTIIATTQN</sequence>